<gene>
    <name evidence="1" type="ORF">Back2_15680</name>
</gene>
<proteinExistence type="predicted"/>
<dbReference type="Pfam" id="PF14337">
    <property type="entry name" value="Abi_alpha"/>
    <property type="match status" value="1"/>
</dbReference>
<dbReference type="EMBL" id="AP019307">
    <property type="protein sequence ID" value="BBH17281.1"/>
    <property type="molecule type" value="Genomic_DNA"/>
</dbReference>
<name>A0A3G9IUG2_9ACTN</name>
<organism evidence="1 2">
    <name type="scientific">Nocardioides baekrokdamisoli</name>
    <dbReference type="NCBI Taxonomy" id="1804624"/>
    <lineage>
        <taxon>Bacteria</taxon>
        <taxon>Bacillati</taxon>
        <taxon>Actinomycetota</taxon>
        <taxon>Actinomycetes</taxon>
        <taxon>Propionibacteriales</taxon>
        <taxon>Nocardioidaceae</taxon>
        <taxon>Nocardioides</taxon>
    </lineage>
</organism>
<reference evidence="1 2" key="1">
    <citation type="submission" date="2018-11" db="EMBL/GenBank/DDBJ databases">
        <title>Complete genome sequence of Nocardioides baekrokdamisoli strain KCTC 39748.</title>
        <authorList>
            <person name="Kang S.W."/>
            <person name="Lee K.C."/>
            <person name="Kim K.K."/>
            <person name="Kim J.S."/>
            <person name="Kim D.S."/>
            <person name="Ko S.H."/>
            <person name="Yang S.H."/>
            <person name="Shin Y.K."/>
            <person name="Lee J.S."/>
        </authorList>
    </citation>
    <scope>NUCLEOTIDE SEQUENCE [LARGE SCALE GENOMIC DNA]</scope>
    <source>
        <strain evidence="1 2">KCTC 39748</strain>
    </source>
</reference>
<dbReference type="RefSeq" id="WP_197715160.1">
    <property type="nucleotide sequence ID" value="NZ_AP019307.1"/>
</dbReference>
<dbReference type="AlphaFoldDB" id="A0A3G9IUG2"/>
<accession>A0A3G9IUG2</accession>
<dbReference type="Proteomes" id="UP000271573">
    <property type="component" value="Chromosome"/>
</dbReference>
<protein>
    <recommendedName>
        <fullName evidence="3">DUF4393 domain-containing protein</fullName>
    </recommendedName>
</protein>
<evidence type="ECO:0000313" key="2">
    <source>
        <dbReference type="Proteomes" id="UP000271573"/>
    </source>
</evidence>
<keyword evidence="2" id="KW-1185">Reference proteome</keyword>
<evidence type="ECO:0008006" key="3">
    <source>
        <dbReference type="Google" id="ProtNLM"/>
    </source>
</evidence>
<evidence type="ECO:0000313" key="1">
    <source>
        <dbReference type="EMBL" id="BBH17281.1"/>
    </source>
</evidence>
<dbReference type="Gene3D" id="3.30.110.190">
    <property type="match status" value="1"/>
</dbReference>
<sequence length="286" mass="30095">MASDPSGSVVPVAATVPGLARVAGAAAANTALWGARTSLRTSWRLAKATVDRGELTALTRDAIGVLDNVVVFANAVLGTPVASLARVPGVAAVTELVPLGFDGPVDESPEGLRRRGAALLDRSADVTIQDDGHPAYSRILTELAPDEARILRLMIEGGPQPSVDVRTGGFGSSELVASGLQMIGPRAGVRKVGNVPAYLNNLFRLGLIWFSKEPIDDPEGYQVLEAQPEVLHAFHSVRFPKVVRRSIHLTPFGEGFARMVLLANADKELPEHAAPLASEESAPPKG</sequence>
<dbReference type="KEGG" id="nbe:Back2_15680"/>
<dbReference type="InterPro" id="IPR025506">
    <property type="entry name" value="Abi_alpha"/>
</dbReference>